<organism evidence="2 3">
    <name type="scientific">Lithospermum erythrorhizon</name>
    <name type="common">Purple gromwell</name>
    <name type="synonym">Lithospermum officinale var. erythrorhizon</name>
    <dbReference type="NCBI Taxonomy" id="34254"/>
    <lineage>
        <taxon>Eukaryota</taxon>
        <taxon>Viridiplantae</taxon>
        <taxon>Streptophyta</taxon>
        <taxon>Embryophyta</taxon>
        <taxon>Tracheophyta</taxon>
        <taxon>Spermatophyta</taxon>
        <taxon>Magnoliopsida</taxon>
        <taxon>eudicotyledons</taxon>
        <taxon>Gunneridae</taxon>
        <taxon>Pentapetalae</taxon>
        <taxon>asterids</taxon>
        <taxon>lamiids</taxon>
        <taxon>Boraginales</taxon>
        <taxon>Boraginaceae</taxon>
        <taxon>Boraginoideae</taxon>
        <taxon>Lithospermeae</taxon>
        <taxon>Lithospermum</taxon>
    </lineage>
</organism>
<keyword evidence="3" id="KW-1185">Reference proteome</keyword>
<evidence type="ECO:0000313" key="2">
    <source>
        <dbReference type="EMBL" id="GAA0149670.1"/>
    </source>
</evidence>
<feature type="compositionally biased region" description="Basic residues" evidence="1">
    <location>
        <begin position="32"/>
        <end position="43"/>
    </location>
</feature>
<dbReference type="Proteomes" id="UP001454036">
    <property type="component" value="Unassembled WGS sequence"/>
</dbReference>
<evidence type="ECO:0000313" key="3">
    <source>
        <dbReference type="Proteomes" id="UP001454036"/>
    </source>
</evidence>
<name>A0AAV3PE82_LITER</name>
<proteinExistence type="predicted"/>
<dbReference type="AlphaFoldDB" id="A0AAV3PE82"/>
<reference evidence="2 3" key="1">
    <citation type="submission" date="2024-01" db="EMBL/GenBank/DDBJ databases">
        <title>The complete chloroplast genome sequence of Lithospermum erythrorhizon: insights into the phylogenetic relationship among Boraginaceae species and the maternal lineages of purple gromwells.</title>
        <authorList>
            <person name="Okada T."/>
            <person name="Watanabe K."/>
        </authorList>
    </citation>
    <scope>NUCLEOTIDE SEQUENCE [LARGE SCALE GENOMIC DNA]</scope>
</reference>
<comment type="caution">
    <text evidence="2">The sequence shown here is derived from an EMBL/GenBank/DDBJ whole genome shotgun (WGS) entry which is preliminary data.</text>
</comment>
<protein>
    <submittedName>
        <fullName evidence="2">Uncharacterized protein</fullName>
    </submittedName>
</protein>
<dbReference type="EMBL" id="BAABME010017327">
    <property type="protein sequence ID" value="GAA0149670.1"/>
    <property type="molecule type" value="Genomic_DNA"/>
</dbReference>
<feature type="compositionally biased region" description="Basic and acidic residues" evidence="1">
    <location>
        <begin position="1"/>
        <end position="12"/>
    </location>
</feature>
<accession>A0AAV3PE82</accession>
<sequence length="76" mass="8877">MALQNERKRDKNNPSCFGNWKFLNPSGWSNSRSKKGTRKKKKNSATSSIKSAVQMIQDQKKGNFLKKVMKRLNKYR</sequence>
<gene>
    <name evidence="2" type="ORF">LIER_36971</name>
</gene>
<evidence type="ECO:0000256" key="1">
    <source>
        <dbReference type="SAM" id="MobiDB-lite"/>
    </source>
</evidence>
<feature type="region of interest" description="Disordered" evidence="1">
    <location>
        <begin position="1"/>
        <end position="52"/>
    </location>
</feature>